<protein>
    <recommendedName>
        <fullName evidence="4">Secreted protein</fullName>
    </recommendedName>
</protein>
<feature type="signal peptide" evidence="1">
    <location>
        <begin position="1"/>
        <end position="27"/>
    </location>
</feature>
<dbReference type="Proteomes" id="UP000193083">
    <property type="component" value="Unassembled WGS sequence"/>
</dbReference>
<evidence type="ECO:0000313" key="2">
    <source>
        <dbReference type="EMBL" id="SMH26219.1"/>
    </source>
</evidence>
<gene>
    <name evidence="2" type="ORF">SAMN02982922_0086</name>
</gene>
<keyword evidence="1" id="KW-0732">Signal</keyword>
<sequence>MNRVRLTAIATILAAATWISSSNRAEASEWGCEVLLCASSSHPSWRGVPACRPPMDRLISAMGRWGFSWPTCPEAGTGKPGHEVYNVCPAGWRVGSRNRDHGGDQGDLCIQIRNSCPSGFGGRDGCEQTVTMPRPLREDPYYFDIRDDAGNVTRHWFNLRH</sequence>
<evidence type="ECO:0008006" key="4">
    <source>
        <dbReference type="Google" id="ProtNLM"/>
    </source>
</evidence>
<name>A0A1X7MN06_9HYPH</name>
<dbReference type="OrthoDB" id="8162253at2"/>
<dbReference type="AlphaFoldDB" id="A0A1X7MN06"/>
<proteinExistence type="predicted"/>
<evidence type="ECO:0000313" key="3">
    <source>
        <dbReference type="Proteomes" id="UP000193083"/>
    </source>
</evidence>
<keyword evidence="3" id="KW-1185">Reference proteome</keyword>
<dbReference type="EMBL" id="FXBL01000002">
    <property type="protein sequence ID" value="SMH26219.1"/>
    <property type="molecule type" value="Genomic_DNA"/>
</dbReference>
<organism evidence="2 3">
    <name type="scientific">Mesorhizobium australicum</name>
    <dbReference type="NCBI Taxonomy" id="536018"/>
    <lineage>
        <taxon>Bacteria</taxon>
        <taxon>Pseudomonadati</taxon>
        <taxon>Pseudomonadota</taxon>
        <taxon>Alphaproteobacteria</taxon>
        <taxon>Hyphomicrobiales</taxon>
        <taxon>Phyllobacteriaceae</taxon>
        <taxon>Mesorhizobium</taxon>
    </lineage>
</organism>
<accession>A0A1X7MN06</accession>
<evidence type="ECO:0000256" key="1">
    <source>
        <dbReference type="SAM" id="SignalP"/>
    </source>
</evidence>
<feature type="chain" id="PRO_5012688314" description="Secreted protein" evidence="1">
    <location>
        <begin position="28"/>
        <end position="161"/>
    </location>
</feature>
<reference evidence="3" key="1">
    <citation type="submission" date="2017-04" db="EMBL/GenBank/DDBJ databases">
        <authorList>
            <person name="Varghese N."/>
            <person name="Submissions S."/>
        </authorList>
    </citation>
    <scope>NUCLEOTIDE SEQUENCE [LARGE SCALE GENOMIC DNA]</scope>
    <source>
        <strain evidence="3">B5P</strain>
    </source>
</reference>